<keyword evidence="12" id="KW-1185">Reference proteome</keyword>
<dbReference type="Proteomes" id="UP000002192">
    <property type="component" value="Chromosome"/>
</dbReference>
<gene>
    <name evidence="11" type="primary">kdsA</name>
    <name evidence="11" type="ordered locus">Bfl350</name>
</gene>
<dbReference type="InterPro" id="IPR013785">
    <property type="entry name" value="Aldolase_TIM"/>
</dbReference>
<evidence type="ECO:0000256" key="6">
    <source>
        <dbReference type="ARBA" id="ARBA00022490"/>
    </source>
</evidence>
<dbReference type="HOGENOM" id="CLU_036666_0_0_6"/>
<evidence type="ECO:0000313" key="11">
    <source>
        <dbReference type="EMBL" id="CAD83417.1"/>
    </source>
</evidence>
<dbReference type="InterPro" id="IPR006269">
    <property type="entry name" value="KDO8P_synthase"/>
</dbReference>
<dbReference type="PANTHER" id="PTHR21057">
    <property type="entry name" value="PHOSPHO-2-DEHYDRO-3-DEOXYHEPTONATE ALDOLASE"/>
    <property type="match status" value="1"/>
</dbReference>
<evidence type="ECO:0000256" key="5">
    <source>
        <dbReference type="ARBA" id="ARBA00012693"/>
    </source>
</evidence>
<dbReference type="EC" id="2.5.1.55" evidence="5"/>
<comment type="pathway">
    <text evidence="3">Carbohydrate biosynthesis; 3-deoxy-D-manno-octulosonate biosynthesis; 3-deoxy-D-manno-octulosonate from D-ribulose 5-phosphate: step 2/3.</text>
</comment>
<comment type="catalytic activity">
    <reaction evidence="9">
        <text>D-arabinose 5-phosphate + phosphoenolpyruvate + H2O = 3-deoxy-alpha-D-manno-2-octulosonate-8-phosphate + phosphate</text>
        <dbReference type="Rhea" id="RHEA:14053"/>
        <dbReference type="ChEBI" id="CHEBI:15377"/>
        <dbReference type="ChEBI" id="CHEBI:43474"/>
        <dbReference type="ChEBI" id="CHEBI:57693"/>
        <dbReference type="ChEBI" id="CHEBI:58702"/>
        <dbReference type="ChEBI" id="CHEBI:85985"/>
        <dbReference type="EC" id="2.5.1.55"/>
    </reaction>
</comment>
<accession>Q7VR72</accession>
<evidence type="ECO:0000256" key="7">
    <source>
        <dbReference type="ARBA" id="ARBA00022679"/>
    </source>
</evidence>
<evidence type="ECO:0000256" key="9">
    <source>
        <dbReference type="ARBA" id="ARBA00049112"/>
    </source>
</evidence>
<evidence type="ECO:0000259" key="10">
    <source>
        <dbReference type="Pfam" id="PF00793"/>
    </source>
</evidence>
<keyword evidence="7 11" id="KW-0808">Transferase</keyword>
<dbReference type="KEGG" id="bfl:Bfl350"/>
<protein>
    <recommendedName>
        <fullName evidence="5">3-deoxy-8-phosphooctulonate synthase</fullName>
        <ecNumber evidence="5">2.5.1.55</ecNumber>
    </recommendedName>
</protein>
<dbReference type="OrthoDB" id="9776934at2"/>
<evidence type="ECO:0000256" key="4">
    <source>
        <dbReference type="ARBA" id="ARBA00010499"/>
    </source>
</evidence>
<dbReference type="Gene3D" id="3.20.20.70">
    <property type="entry name" value="Aldolase class I"/>
    <property type="match status" value="1"/>
</dbReference>
<dbReference type="GO" id="GO:0008676">
    <property type="term" value="F:3-deoxy-8-phosphooctulonate synthase activity"/>
    <property type="evidence" value="ECO:0007669"/>
    <property type="project" value="UniProtKB-EC"/>
</dbReference>
<dbReference type="SUPFAM" id="SSF51569">
    <property type="entry name" value="Aldolase"/>
    <property type="match status" value="1"/>
</dbReference>
<dbReference type="NCBIfam" id="NF003543">
    <property type="entry name" value="PRK05198.1"/>
    <property type="match status" value="1"/>
</dbReference>
<dbReference type="NCBIfam" id="TIGR01362">
    <property type="entry name" value="KDO8P_synth"/>
    <property type="match status" value="1"/>
</dbReference>
<dbReference type="UniPathway" id="UPA00357">
    <property type="reaction ID" value="UER00474"/>
</dbReference>
<dbReference type="Pfam" id="PF00793">
    <property type="entry name" value="DAHP_synth_1"/>
    <property type="match status" value="1"/>
</dbReference>
<dbReference type="InterPro" id="IPR006218">
    <property type="entry name" value="DAHP1/KDSA"/>
</dbReference>
<dbReference type="eggNOG" id="COG2877">
    <property type="taxonomic scope" value="Bacteria"/>
</dbReference>
<proteinExistence type="inferred from homology"/>
<evidence type="ECO:0000256" key="3">
    <source>
        <dbReference type="ARBA" id="ARBA00004845"/>
    </source>
</evidence>
<comment type="pathway">
    <text evidence="2">Bacterial outer membrane biogenesis; lipopolysaccharide biosynthesis.</text>
</comment>
<name>Q7VR72_BLOFL</name>
<keyword evidence="8" id="KW-0448">Lipopolysaccharide biosynthesis</keyword>
<dbReference type="GO" id="GO:0005737">
    <property type="term" value="C:cytoplasm"/>
    <property type="evidence" value="ECO:0007669"/>
    <property type="project" value="UniProtKB-SubCell"/>
</dbReference>
<organism evidence="11 12">
    <name type="scientific">Blochmanniella floridana</name>
    <dbReference type="NCBI Taxonomy" id="203907"/>
    <lineage>
        <taxon>Bacteria</taxon>
        <taxon>Pseudomonadati</taxon>
        <taxon>Pseudomonadota</taxon>
        <taxon>Gammaproteobacteria</taxon>
        <taxon>Enterobacterales</taxon>
        <taxon>Enterobacteriaceae</taxon>
        <taxon>ant endosymbionts</taxon>
        <taxon>Candidatus Blochmanniella</taxon>
    </lineage>
</organism>
<evidence type="ECO:0000256" key="8">
    <source>
        <dbReference type="ARBA" id="ARBA00022985"/>
    </source>
</evidence>
<dbReference type="GO" id="GO:0009103">
    <property type="term" value="P:lipopolysaccharide biosynthetic process"/>
    <property type="evidence" value="ECO:0007669"/>
    <property type="project" value="UniProtKB-UniPathway"/>
</dbReference>
<sequence length="278" mass="31259">MKNITVNIGNIKISNKLPFVLFGGMNVLEKYDTIMQVCEYYVSITQKLNIPYIFKASFDKANRTSIHSYRGPGLESGLRLFQILKKKFGVKLMTDVHEINQAQIISEVVDVIQLPAFLARQTDLIKAIAQTGSVVNIKKPQYMSPEQVQYIVNKFHFFKNNKIILCERGTMFGYNDLIVDILGLHKMQHVSKGCPIIVDVTHALQTRQPYSAVSEGKNRLQIFDLAKASIAVGIAGLFIEAHPDPDNAKCDGPIALPLYQLPCFLNKIKLLDTLVKSF</sequence>
<evidence type="ECO:0000256" key="1">
    <source>
        <dbReference type="ARBA" id="ARBA00004496"/>
    </source>
</evidence>
<dbReference type="STRING" id="203907.Bfl350"/>
<dbReference type="UniPathway" id="UPA00030"/>
<evidence type="ECO:0000313" key="12">
    <source>
        <dbReference type="Proteomes" id="UP000002192"/>
    </source>
</evidence>
<comment type="subcellular location">
    <subcellularLocation>
        <location evidence="1">Cytoplasm</location>
    </subcellularLocation>
</comment>
<keyword evidence="6" id="KW-0963">Cytoplasm</keyword>
<comment type="similarity">
    <text evidence="4">Belongs to the KdsA family.</text>
</comment>
<feature type="domain" description="DAHP synthetase I/KDSA" evidence="10">
    <location>
        <begin position="10"/>
        <end position="274"/>
    </location>
</feature>
<dbReference type="EMBL" id="BX248583">
    <property type="protein sequence ID" value="CAD83417.1"/>
    <property type="molecule type" value="Genomic_DNA"/>
</dbReference>
<reference evidence="11 12" key="1">
    <citation type="journal article" date="2003" name="Proc. Natl. Acad. Sci. U.S.A.">
        <title>The genome sequence of Blochmannia floridanus: comparative analysis of reduced genomes.</title>
        <authorList>
            <person name="Gil R."/>
            <person name="Silva F.J."/>
            <person name="Zientz E."/>
            <person name="Delmotte F."/>
            <person name="Gonzalez-Candelas F."/>
            <person name="Latorre A."/>
            <person name="Rausell C."/>
            <person name="Kramerbeek J."/>
            <person name="Gadau J."/>
            <person name="Hoelldobler B."/>
            <person name="van Ham R.C.H.J."/>
            <person name="Gross R."/>
            <person name="Moya A."/>
        </authorList>
    </citation>
    <scope>NUCLEOTIDE SEQUENCE [LARGE SCALE GENOMIC DNA]</scope>
</reference>
<evidence type="ECO:0000256" key="2">
    <source>
        <dbReference type="ARBA" id="ARBA00004756"/>
    </source>
</evidence>
<dbReference type="AlphaFoldDB" id="Q7VR72"/>